<gene>
    <name evidence="3" type="ORF">SIK69_18050</name>
    <name evidence="2" type="ORF">SIL20_21400</name>
</gene>
<comment type="caution">
    <text evidence="2">The sequence shown here is derived from an EMBL/GenBank/DDBJ whole genome shotgun (WGS) entry which is preliminary data.</text>
</comment>
<organism evidence="2 5">
    <name type="scientific">Scandinavium lactucae</name>
    <dbReference type="NCBI Taxonomy" id="3095028"/>
    <lineage>
        <taxon>Bacteria</taxon>
        <taxon>Pseudomonadati</taxon>
        <taxon>Pseudomonadota</taxon>
        <taxon>Gammaproteobacteria</taxon>
        <taxon>Enterobacterales</taxon>
        <taxon>Enterobacteriaceae</taxon>
        <taxon>Scandinavium</taxon>
    </lineage>
</organism>
<evidence type="ECO:0000313" key="4">
    <source>
        <dbReference type="Proteomes" id="UP001275664"/>
    </source>
</evidence>
<proteinExistence type="predicted"/>
<dbReference type="EMBL" id="JAWXRD010000040">
    <property type="protein sequence ID" value="MDX6042094.1"/>
    <property type="molecule type" value="Genomic_DNA"/>
</dbReference>
<evidence type="ECO:0000313" key="3">
    <source>
        <dbReference type="EMBL" id="MDX6042094.1"/>
    </source>
</evidence>
<dbReference type="Proteomes" id="UP001275664">
    <property type="component" value="Unassembled WGS sequence"/>
</dbReference>
<feature type="transmembrane region" description="Helical" evidence="1">
    <location>
        <begin position="32"/>
        <end position="50"/>
    </location>
</feature>
<dbReference type="EMBL" id="JAWXRC010000042">
    <property type="protein sequence ID" value="MDX6034063.1"/>
    <property type="molecule type" value="Genomic_DNA"/>
</dbReference>
<accession>A0AAJ2VWE9</accession>
<keyword evidence="4" id="KW-1185">Reference proteome</keyword>
<dbReference type="RefSeq" id="WP_319630483.1">
    <property type="nucleotide sequence ID" value="NZ_JAWXRB010000045.1"/>
</dbReference>
<evidence type="ECO:0000313" key="5">
    <source>
        <dbReference type="Proteomes" id="UP001282336"/>
    </source>
</evidence>
<protein>
    <submittedName>
        <fullName evidence="2">Uncharacterized protein</fullName>
    </submittedName>
</protein>
<evidence type="ECO:0000313" key="2">
    <source>
        <dbReference type="EMBL" id="MDX6034063.1"/>
    </source>
</evidence>
<dbReference type="AlphaFoldDB" id="A0AAJ2VWE9"/>
<name>A0AAJ2VWE9_9ENTR</name>
<sequence length="170" mass="19232">MSSQPKDNNAQGSQPVDEKIEWLHFESGVRRWGTLFLFIFVVAGGIGLLSKGYISQGYKRSGNLSVEYERFGRIISDMSMKITVNTQDKKTYTVVLDGDFMDTFEILTLHPVPVRTYSDGAALKMVYNVKPGIDQQVIWLGTQPRKAGMGNIRISLDDQDSIPFRQFIYP</sequence>
<keyword evidence="1" id="KW-0812">Transmembrane</keyword>
<keyword evidence="1" id="KW-1133">Transmembrane helix</keyword>
<reference evidence="2 4" key="1">
    <citation type="submission" date="2023-11" db="EMBL/GenBank/DDBJ databases">
        <title>Scandinavium wanjuensis sp. nov., isolated from lettuce South Korea.</title>
        <authorList>
            <person name="Park J."/>
            <person name="Park S."/>
            <person name="Oh K.K."/>
            <person name="Cho G.S."/>
            <person name="Franz C.M.A.P."/>
        </authorList>
    </citation>
    <scope>NUCLEOTIDE SEQUENCE</scope>
    <source>
        <strain evidence="2">V105_12</strain>
        <strain evidence="3 4">V105_6</strain>
    </source>
</reference>
<dbReference type="Proteomes" id="UP001282336">
    <property type="component" value="Unassembled WGS sequence"/>
</dbReference>
<keyword evidence="1" id="KW-0472">Membrane</keyword>
<evidence type="ECO:0000256" key="1">
    <source>
        <dbReference type="SAM" id="Phobius"/>
    </source>
</evidence>